<name>A0A1G1WAA3_9BACT</name>
<evidence type="ECO:0000313" key="1">
    <source>
        <dbReference type="EMBL" id="OGY24622.1"/>
    </source>
</evidence>
<accession>A0A1G1WAA3</accession>
<protein>
    <submittedName>
        <fullName evidence="1">Uncharacterized protein</fullName>
    </submittedName>
</protein>
<dbReference type="AlphaFoldDB" id="A0A1G1WAA3"/>
<comment type="caution">
    <text evidence="1">The sequence shown here is derived from an EMBL/GenBank/DDBJ whole genome shotgun (WGS) entry which is preliminary data.</text>
</comment>
<evidence type="ECO:0000313" key="2">
    <source>
        <dbReference type="Proteomes" id="UP000177103"/>
    </source>
</evidence>
<organism evidence="1 2">
    <name type="scientific">Candidatus Woykebacteria bacterium RBG_13_40_7b</name>
    <dbReference type="NCBI Taxonomy" id="1802594"/>
    <lineage>
        <taxon>Bacteria</taxon>
        <taxon>Candidatus Woykeibacteriota</taxon>
    </lineage>
</organism>
<gene>
    <name evidence="1" type="ORF">A2Y57_01805</name>
</gene>
<proteinExistence type="predicted"/>
<dbReference type="EMBL" id="MHCQ01000019">
    <property type="protein sequence ID" value="OGY24622.1"/>
    <property type="molecule type" value="Genomic_DNA"/>
</dbReference>
<sequence>MSNQGKAVTLPSAEEIMSRLKKLDMGANDYMAERFYPLIAQEAGRKLVARGVVMVLALKIHDFMSIGYPPVMTGILHMYVPQFIDALVDDKDVAEEAKRFHQEAMDTARKG</sequence>
<reference evidence="1 2" key="1">
    <citation type="journal article" date="2016" name="Nat. Commun.">
        <title>Thousands of microbial genomes shed light on interconnected biogeochemical processes in an aquifer system.</title>
        <authorList>
            <person name="Anantharaman K."/>
            <person name="Brown C.T."/>
            <person name="Hug L.A."/>
            <person name="Sharon I."/>
            <person name="Castelle C.J."/>
            <person name="Probst A.J."/>
            <person name="Thomas B.C."/>
            <person name="Singh A."/>
            <person name="Wilkins M.J."/>
            <person name="Karaoz U."/>
            <person name="Brodie E.L."/>
            <person name="Williams K.H."/>
            <person name="Hubbard S.S."/>
            <person name="Banfield J.F."/>
        </authorList>
    </citation>
    <scope>NUCLEOTIDE SEQUENCE [LARGE SCALE GENOMIC DNA]</scope>
</reference>
<dbReference type="Proteomes" id="UP000177103">
    <property type="component" value="Unassembled WGS sequence"/>
</dbReference>